<evidence type="ECO:0000256" key="1">
    <source>
        <dbReference type="SAM" id="Phobius"/>
    </source>
</evidence>
<dbReference type="InterPro" id="IPR001036">
    <property type="entry name" value="Acrflvin-R"/>
</dbReference>
<organism evidence="2 3">
    <name type="scientific">Bacteroides uniformis</name>
    <dbReference type="NCBI Taxonomy" id="820"/>
    <lineage>
        <taxon>Bacteria</taxon>
        <taxon>Pseudomonadati</taxon>
        <taxon>Bacteroidota</taxon>
        <taxon>Bacteroidia</taxon>
        <taxon>Bacteroidales</taxon>
        <taxon>Bacteroidaceae</taxon>
        <taxon>Bacteroides</taxon>
    </lineage>
</organism>
<dbReference type="AlphaFoldDB" id="A0A412WV35"/>
<dbReference type="EMBL" id="QRZC01000108">
    <property type="protein sequence ID" value="RGV31160.1"/>
    <property type="molecule type" value="Genomic_DNA"/>
</dbReference>
<sequence length="220" mass="24499">MVKFLIQRPIAVLMAFTACFIVGLVTYFTLPVSLLPDIAIPEITVQVSAQNTSARELENTVVKPLRQQLIQVAKLKDMDSETRDGAGIIRLGFDYGTNTDLAFIEVNEKIDAAMNYLPKDSERPKVIKASATDIPVFYLNLTLKNDSAYGRTDERAFLDLCEFAENVIKRRIEQLAEVAMVDVTGLVERQLQIVPDPDKLAVLGLSIEDIENVLAQNNVE</sequence>
<dbReference type="PANTHER" id="PTHR32063">
    <property type="match status" value="1"/>
</dbReference>
<dbReference type="Pfam" id="PF00873">
    <property type="entry name" value="ACR_tran"/>
    <property type="match status" value="1"/>
</dbReference>
<keyword evidence="1" id="KW-0472">Membrane</keyword>
<dbReference type="Gene3D" id="3.30.2090.10">
    <property type="entry name" value="Multidrug efflux transporter AcrB TolC docking domain, DN and DC subdomains"/>
    <property type="match status" value="1"/>
</dbReference>
<dbReference type="Proteomes" id="UP000285343">
    <property type="component" value="Unassembled WGS sequence"/>
</dbReference>
<proteinExistence type="predicted"/>
<dbReference type="Gene3D" id="1.20.1640.10">
    <property type="entry name" value="Multidrug efflux transporter AcrB transmembrane domain"/>
    <property type="match status" value="1"/>
</dbReference>
<protein>
    <submittedName>
        <fullName evidence="2">AcrB/AcrD/AcrF family protein</fullName>
    </submittedName>
</protein>
<name>A0A412WV35_BACUN</name>
<dbReference type="GO" id="GO:0042910">
    <property type="term" value="F:xenobiotic transmembrane transporter activity"/>
    <property type="evidence" value="ECO:0007669"/>
    <property type="project" value="TreeGrafter"/>
</dbReference>
<dbReference type="Gene3D" id="3.30.70.1430">
    <property type="entry name" value="Multidrug efflux transporter AcrB pore domain"/>
    <property type="match status" value="1"/>
</dbReference>
<keyword evidence="1" id="KW-1133">Transmembrane helix</keyword>
<gene>
    <name evidence="2" type="ORF">DWW14_24865</name>
</gene>
<feature type="transmembrane region" description="Helical" evidence="1">
    <location>
        <begin position="12"/>
        <end position="30"/>
    </location>
</feature>
<comment type="caution">
    <text evidence="2">The sequence shown here is derived from an EMBL/GenBank/DDBJ whole genome shotgun (WGS) entry which is preliminary data.</text>
</comment>
<feature type="non-terminal residue" evidence="2">
    <location>
        <position position="220"/>
    </location>
</feature>
<dbReference type="SUPFAM" id="SSF82693">
    <property type="entry name" value="Multidrug efflux transporter AcrB pore domain, PN1, PN2, PC1 and PC2 subdomains"/>
    <property type="match status" value="1"/>
</dbReference>
<accession>A0A412WV35</accession>
<dbReference type="Gene3D" id="3.30.70.1320">
    <property type="entry name" value="Multidrug efflux transporter AcrB pore domain like"/>
    <property type="match status" value="1"/>
</dbReference>
<dbReference type="PANTHER" id="PTHR32063:SF0">
    <property type="entry name" value="SWARMING MOTILITY PROTEIN SWRC"/>
    <property type="match status" value="1"/>
</dbReference>
<dbReference type="PROSITE" id="PS51257">
    <property type="entry name" value="PROKAR_LIPOPROTEIN"/>
    <property type="match status" value="1"/>
</dbReference>
<dbReference type="SUPFAM" id="SSF82714">
    <property type="entry name" value="Multidrug efflux transporter AcrB TolC docking domain, DN and DC subdomains"/>
    <property type="match status" value="1"/>
</dbReference>
<evidence type="ECO:0000313" key="3">
    <source>
        <dbReference type="Proteomes" id="UP000285343"/>
    </source>
</evidence>
<dbReference type="InterPro" id="IPR027463">
    <property type="entry name" value="AcrB_DN_DC_subdom"/>
</dbReference>
<dbReference type="PRINTS" id="PR00702">
    <property type="entry name" value="ACRIFLAVINRP"/>
</dbReference>
<dbReference type="GO" id="GO:0005886">
    <property type="term" value="C:plasma membrane"/>
    <property type="evidence" value="ECO:0007669"/>
    <property type="project" value="TreeGrafter"/>
</dbReference>
<reference evidence="2 3" key="1">
    <citation type="submission" date="2018-08" db="EMBL/GenBank/DDBJ databases">
        <title>A genome reference for cultivated species of the human gut microbiota.</title>
        <authorList>
            <person name="Zou Y."/>
            <person name="Xue W."/>
            <person name="Luo G."/>
        </authorList>
    </citation>
    <scope>NUCLEOTIDE SEQUENCE [LARGE SCALE GENOMIC DNA]</scope>
    <source>
        <strain evidence="2 3">AF14-42</strain>
    </source>
</reference>
<dbReference type="RefSeq" id="WP_147349177.1">
    <property type="nucleotide sequence ID" value="NZ_QRZC01000108.1"/>
</dbReference>
<evidence type="ECO:0000313" key="2">
    <source>
        <dbReference type="EMBL" id="RGV31160.1"/>
    </source>
</evidence>
<keyword evidence="1" id="KW-0812">Transmembrane</keyword>